<dbReference type="AlphaFoldDB" id="R4MKJ0"/>
<name>R4MKJ0_MYCTX</name>
<proteinExistence type="predicted"/>
<dbReference type="PATRIC" id="fig|1310114.3.peg.3718"/>
<dbReference type="Gene3D" id="3.10.129.10">
    <property type="entry name" value="Hotdog Thioesterase"/>
    <property type="match status" value="1"/>
</dbReference>
<feature type="compositionally biased region" description="Low complexity" evidence="1">
    <location>
        <begin position="76"/>
        <end position="94"/>
    </location>
</feature>
<dbReference type="Proteomes" id="UP000013548">
    <property type="component" value="Chromosome"/>
</dbReference>
<dbReference type="EMBL" id="CP005386">
    <property type="protein sequence ID" value="AGL27982.1"/>
    <property type="molecule type" value="Genomic_DNA"/>
</dbReference>
<evidence type="ECO:0000256" key="1">
    <source>
        <dbReference type="SAM" id="MobiDB-lite"/>
    </source>
</evidence>
<accession>R4MKJ0</accession>
<protein>
    <submittedName>
        <fullName evidence="2">Fatty acid synthase Fas</fullName>
    </submittedName>
</protein>
<organism evidence="2 3">
    <name type="scientific">Mycobacterium tuberculosis CAS/NITR204</name>
    <dbReference type="NCBI Taxonomy" id="1310114"/>
    <lineage>
        <taxon>Bacteria</taxon>
        <taxon>Bacillati</taxon>
        <taxon>Actinomycetota</taxon>
        <taxon>Actinomycetes</taxon>
        <taxon>Mycobacteriales</taxon>
        <taxon>Mycobacteriaceae</taxon>
        <taxon>Mycobacterium</taxon>
        <taxon>Mycobacterium tuberculosis complex</taxon>
    </lineage>
</organism>
<dbReference type="HOGENOM" id="CLU_2094192_0_0_11"/>
<evidence type="ECO:0000313" key="3">
    <source>
        <dbReference type="Proteomes" id="UP000013548"/>
    </source>
</evidence>
<evidence type="ECO:0000313" key="2">
    <source>
        <dbReference type="EMBL" id="AGL27982.1"/>
    </source>
</evidence>
<gene>
    <name evidence="2" type="ORF">J113_17610</name>
</gene>
<dbReference type="BioCyc" id="MTUB1310114:G13A2-2557-MONOMER"/>
<dbReference type="KEGG" id="mtuc:J113_17610"/>
<sequence length="116" mass="11647">MVGQLPTVPAQLTVTATAANATDTDMGRVVPVSVVVTGADGAVIATLEERFAILGRTGSAELATPAPSAGTPPTPRAVAAATSRSPRRSTCARSRWCPATTSPIHTDRAAALLAGL</sequence>
<reference evidence="2 3" key="1">
    <citation type="journal article" date="2013" name="Genome Announc.">
        <title>Whole-Genome Sequences of Four Clinical Isolates of Mycobacterium tuberculosis from Tamil Nadu, South India.</title>
        <authorList>
            <person name="Narayanan S."/>
            <person name="Deshpande U."/>
        </authorList>
    </citation>
    <scope>NUCLEOTIDE SEQUENCE [LARGE SCALE GENOMIC DNA]</scope>
    <source>
        <strain evidence="2 3">CAS/NITR204</strain>
    </source>
</reference>
<feature type="region of interest" description="Disordered" evidence="1">
    <location>
        <begin position="58"/>
        <end position="94"/>
    </location>
</feature>